<keyword evidence="4" id="KW-1185">Reference proteome</keyword>
<gene>
    <name evidence="3" type="ORF">GUJ93_ZPchr0002g22941</name>
</gene>
<dbReference type="AlphaFoldDB" id="A0A8J5SPB2"/>
<dbReference type="EMBL" id="JAAALK010000287">
    <property type="protein sequence ID" value="KAG8058929.1"/>
    <property type="molecule type" value="Genomic_DNA"/>
</dbReference>
<comment type="caution">
    <text evidence="3">The sequence shown here is derived from an EMBL/GenBank/DDBJ whole genome shotgun (WGS) entry which is preliminary data.</text>
</comment>
<feature type="signal peptide" evidence="2">
    <location>
        <begin position="1"/>
        <end position="18"/>
    </location>
</feature>
<feature type="region of interest" description="Disordered" evidence="1">
    <location>
        <begin position="24"/>
        <end position="56"/>
    </location>
</feature>
<protein>
    <submittedName>
        <fullName evidence="3">Uncharacterized protein</fullName>
    </submittedName>
</protein>
<reference evidence="3" key="1">
    <citation type="journal article" date="2021" name="bioRxiv">
        <title>Whole Genome Assembly and Annotation of Northern Wild Rice, Zizania palustris L., Supports a Whole Genome Duplication in the Zizania Genus.</title>
        <authorList>
            <person name="Haas M."/>
            <person name="Kono T."/>
            <person name="Macchietto M."/>
            <person name="Millas R."/>
            <person name="McGilp L."/>
            <person name="Shao M."/>
            <person name="Duquette J."/>
            <person name="Hirsch C.N."/>
            <person name="Kimball J."/>
        </authorList>
    </citation>
    <scope>NUCLEOTIDE SEQUENCE</scope>
    <source>
        <tissue evidence="3">Fresh leaf tissue</tissue>
    </source>
</reference>
<feature type="chain" id="PRO_5035270220" evidence="2">
    <location>
        <begin position="19"/>
        <end position="89"/>
    </location>
</feature>
<evidence type="ECO:0000256" key="1">
    <source>
        <dbReference type="SAM" id="MobiDB-lite"/>
    </source>
</evidence>
<accession>A0A8J5SPB2</accession>
<name>A0A8J5SPB2_ZIZPA</name>
<evidence type="ECO:0000256" key="2">
    <source>
        <dbReference type="SAM" id="SignalP"/>
    </source>
</evidence>
<organism evidence="3 4">
    <name type="scientific">Zizania palustris</name>
    <name type="common">Northern wild rice</name>
    <dbReference type="NCBI Taxonomy" id="103762"/>
    <lineage>
        <taxon>Eukaryota</taxon>
        <taxon>Viridiplantae</taxon>
        <taxon>Streptophyta</taxon>
        <taxon>Embryophyta</taxon>
        <taxon>Tracheophyta</taxon>
        <taxon>Spermatophyta</taxon>
        <taxon>Magnoliopsida</taxon>
        <taxon>Liliopsida</taxon>
        <taxon>Poales</taxon>
        <taxon>Poaceae</taxon>
        <taxon>BOP clade</taxon>
        <taxon>Oryzoideae</taxon>
        <taxon>Oryzeae</taxon>
        <taxon>Zizaniinae</taxon>
        <taxon>Zizania</taxon>
    </lineage>
</organism>
<proteinExistence type="predicted"/>
<reference evidence="3" key="2">
    <citation type="submission" date="2021-02" db="EMBL/GenBank/DDBJ databases">
        <authorList>
            <person name="Kimball J.A."/>
            <person name="Haas M.W."/>
            <person name="Macchietto M."/>
            <person name="Kono T."/>
            <person name="Duquette J."/>
            <person name="Shao M."/>
        </authorList>
    </citation>
    <scope>NUCLEOTIDE SEQUENCE</scope>
    <source>
        <tissue evidence="3">Fresh leaf tissue</tissue>
    </source>
</reference>
<sequence length="89" mass="9740">MAHVAVLHAPLRLIVVVARRDASSSVPNHDAHGASGASEHPAIPMPSRHNRLPPSLHSSHPHEFRIYNFAENFALFVGVSLGFEGFGWR</sequence>
<dbReference type="Proteomes" id="UP000729402">
    <property type="component" value="Unassembled WGS sequence"/>
</dbReference>
<evidence type="ECO:0000313" key="4">
    <source>
        <dbReference type="Proteomes" id="UP000729402"/>
    </source>
</evidence>
<evidence type="ECO:0000313" key="3">
    <source>
        <dbReference type="EMBL" id="KAG8058929.1"/>
    </source>
</evidence>
<keyword evidence="2" id="KW-0732">Signal</keyword>